<gene>
    <name evidence="1" type="ORF">EB820_04755</name>
</gene>
<dbReference type="GeneID" id="82812850"/>
<name>A0A3M8B7C5_9BACL</name>
<dbReference type="RefSeq" id="WP_005829668.1">
    <property type="nucleotide sequence ID" value="NZ_BJOD01000040.1"/>
</dbReference>
<dbReference type="AlphaFoldDB" id="A0A3M8B7C5"/>
<proteinExistence type="predicted"/>
<evidence type="ECO:0000313" key="2">
    <source>
        <dbReference type="Proteomes" id="UP000276178"/>
    </source>
</evidence>
<protein>
    <submittedName>
        <fullName evidence="1">Uncharacterized protein</fullName>
    </submittedName>
</protein>
<organism evidence="1 2">
    <name type="scientific">Brevibacillus agri</name>
    <dbReference type="NCBI Taxonomy" id="51101"/>
    <lineage>
        <taxon>Bacteria</taxon>
        <taxon>Bacillati</taxon>
        <taxon>Bacillota</taxon>
        <taxon>Bacilli</taxon>
        <taxon>Bacillales</taxon>
        <taxon>Paenibacillaceae</taxon>
        <taxon>Brevibacillus</taxon>
    </lineage>
</organism>
<accession>A0A3M8B7C5</accession>
<comment type="caution">
    <text evidence="1">The sequence shown here is derived from an EMBL/GenBank/DDBJ whole genome shotgun (WGS) entry which is preliminary data.</text>
</comment>
<evidence type="ECO:0000313" key="1">
    <source>
        <dbReference type="EMBL" id="RNB59212.1"/>
    </source>
</evidence>
<reference evidence="1 2" key="1">
    <citation type="submission" date="2018-10" db="EMBL/GenBank/DDBJ databases">
        <title>Phylogenomics of Brevibacillus.</title>
        <authorList>
            <person name="Dunlap C."/>
        </authorList>
    </citation>
    <scope>NUCLEOTIDE SEQUENCE [LARGE SCALE GENOMIC DNA]</scope>
    <source>
        <strain evidence="1 2">NRRL NRS 1219</strain>
    </source>
</reference>
<sequence length="64" mass="7016">MLTAFAVPPERCAWSFLRGAAAWRKSKRLRSADVHKAGLSLPHADPLGTKKAVAAHTYGYSFFV</sequence>
<dbReference type="EMBL" id="RHHN01000014">
    <property type="protein sequence ID" value="RNB59212.1"/>
    <property type="molecule type" value="Genomic_DNA"/>
</dbReference>
<dbReference type="Proteomes" id="UP000276178">
    <property type="component" value="Unassembled WGS sequence"/>
</dbReference>